<evidence type="ECO:0000256" key="2">
    <source>
        <dbReference type="SAM" id="SignalP"/>
    </source>
</evidence>
<feature type="compositionally biased region" description="Acidic residues" evidence="1">
    <location>
        <begin position="297"/>
        <end position="312"/>
    </location>
</feature>
<dbReference type="InterPro" id="IPR050801">
    <property type="entry name" value="Ca-Dep_Lectins_ImmuneDev"/>
</dbReference>
<evidence type="ECO:0000256" key="1">
    <source>
        <dbReference type="SAM" id="MobiDB-lite"/>
    </source>
</evidence>
<dbReference type="Proteomes" id="UP000735302">
    <property type="component" value="Unassembled WGS sequence"/>
</dbReference>
<comment type="caution">
    <text evidence="4">The sequence shown here is derived from an EMBL/GenBank/DDBJ whole genome shotgun (WGS) entry which is preliminary data.</text>
</comment>
<dbReference type="SMART" id="SM00034">
    <property type="entry name" value="CLECT"/>
    <property type="match status" value="1"/>
</dbReference>
<accession>A0AAV4D875</accession>
<reference evidence="4 5" key="1">
    <citation type="journal article" date="2021" name="Elife">
        <title>Chloroplast acquisition without the gene transfer in kleptoplastic sea slugs, Plakobranchus ocellatus.</title>
        <authorList>
            <person name="Maeda T."/>
            <person name="Takahashi S."/>
            <person name="Yoshida T."/>
            <person name="Shimamura S."/>
            <person name="Takaki Y."/>
            <person name="Nagai Y."/>
            <person name="Toyoda A."/>
            <person name="Suzuki Y."/>
            <person name="Arimoto A."/>
            <person name="Ishii H."/>
            <person name="Satoh N."/>
            <person name="Nishiyama T."/>
            <person name="Hasebe M."/>
            <person name="Maruyama T."/>
            <person name="Minagawa J."/>
            <person name="Obokata J."/>
            <person name="Shigenobu S."/>
        </authorList>
    </citation>
    <scope>NUCLEOTIDE SEQUENCE [LARGE SCALE GENOMIC DNA]</scope>
</reference>
<dbReference type="AlphaFoldDB" id="A0AAV4D875"/>
<feature type="compositionally biased region" description="Acidic residues" evidence="1">
    <location>
        <begin position="187"/>
        <end position="199"/>
    </location>
</feature>
<proteinExistence type="predicted"/>
<dbReference type="EMBL" id="BLXT01007613">
    <property type="protein sequence ID" value="GFO40347.1"/>
    <property type="molecule type" value="Genomic_DNA"/>
</dbReference>
<evidence type="ECO:0000259" key="3">
    <source>
        <dbReference type="PROSITE" id="PS50041"/>
    </source>
</evidence>
<keyword evidence="5" id="KW-1185">Reference proteome</keyword>
<feature type="compositionally biased region" description="Acidic residues" evidence="1">
    <location>
        <begin position="209"/>
        <end position="229"/>
    </location>
</feature>
<feature type="domain" description="C-type lectin" evidence="3">
    <location>
        <begin position="41"/>
        <end position="161"/>
    </location>
</feature>
<dbReference type="InterPro" id="IPR016187">
    <property type="entry name" value="CTDL_fold"/>
</dbReference>
<feature type="compositionally biased region" description="Acidic residues" evidence="1">
    <location>
        <begin position="253"/>
        <end position="273"/>
    </location>
</feature>
<evidence type="ECO:0000313" key="5">
    <source>
        <dbReference type="Proteomes" id="UP000735302"/>
    </source>
</evidence>
<name>A0AAV4D875_9GAST</name>
<dbReference type="SUPFAM" id="SSF56436">
    <property type="entry name" value="C-type lectin-like"/>
    <property type="match status" value="1"/>
</dbReference>
<keyword evidence="4" id="KW-0675">Receptor</keyword>
<feature type="chain" id="PRO_5043652025" evidence="2">
    <location>
        <begin position="20"/>
        <end position="411"/>
    </location>
</feature>
<gene>
    <name evidence="4" type="ORF">PoB_006685200</name>
</gene>
<dbReference type="PANTHER" id="PTHR22801:SF63">
    <property type="entry name" value="C-TYPE LECTIN DOMAIN-CONTAINING PROTEIN"/>
    <property type="match status" value="1"/>
</dbReference>
<protein>
    <submittedName>
        <fullName evidence="4">Macrophage mannose receptor 1</fullName>
    </submittedName>
</protein>
<dbReference type="InterPro" id="IPR016186">
    <property type="entry name" value="C-type_lectin-like/link_sf"/>
</dbReference>
<feature type="compositionally biased region" description="Acidic residues" evidence="1">
    <location>
        <begin position="386"/>
        <end position="401"/>
    </location>
</feature>
<dbReference type="Pfam" id="PF00059">
    <property type="entry name" value="Lectin_C"/>
    <property type="match status" value="1"/>
</dbReference>
<dbReference type="PROSITE" id="PS50041">
    <property type="entry name" value="C_TYPE_LECTIN_2"/>
    <property type="match status" value="1"/>
</dbReference>
<feature type="signal peptide" evidence="2">
    <location>
        <begin position="1"/>
        <end position="19"/>
    </location>
</feature>
<dbReference type="PANTHER" id="PTHR22801">
    <property type="entry name" value="LITHOSTATHINE"/>
    <property type="match status" value="1"/>
</dbReference>
<dbReference type="InterPro" id="IPR001304">
    <property type="entry name" value="C-type_lectin-like"/>
</dbReference>
<evidence type="ECO:0000313" key="4">
    <source>
        <dbReference type="EMBL" id="GFO40347.1"/>
    </source>
</evidence>
<organism evidence="4 5">
    <name type="scientific">Plakobranchus ocellatus</name>
    <dbReference type="NCBI Taxonomy" id="259542"/>
    <lineage>
        <taxon>Eukaryota</taxon>
        <taxon>Metazoa</taxon>
        <taxon>Spiralia</taxon>
        <taxon>Lophotrochozoa</taxon>
        <taxon>Mollusca</taxon>
        <taxon>Gastropoda</taxon>
        <taxon>Heterobranchia</taxon>
        <taxon>Euthyneura</taxon>
        <taxon>Panpulmonata</taxon>
        <taxon>Sacoglossa</taxon>
        <taxon>Placobranchoidea</taxon>
        <taxon>Plakobranchidae</taxon>
        <taxon>Plakobranchus</taxon>
    </lineage>
</organism>
<dbReference type="Gene3D" id="3.10.100.10">
    <property type="entry name" value="Mannose-Binding Protein A, subunit A"/>
    <property type="match status" value="1"/>
</dbReference>
<keyword evidence="2" id="KW-0732">Signal</keyword>
<dbReference type="CDD" id="cd00037">
    <property type="entry name" value="CLECT"/>
    <property type="match status" value="1"/>
</dbReference>
<feature type="region of interest" description="Disordered" evidence="1">
    <location>
        <begin position="179"/>
        <end position="411"/>
    </location>
</feature>
<sequence>MIVLTIYAAVLIFAVPVDANPVAFKCPSHIRQGDTTFVKPFRNKCYKFHVRPDSRKQYWEAQRECEKDKGNLAMPKTAEINQFLADSLLGYDIEEEVFIGLDDMEREKDFKWKDGSRLMVPKFYENFAAGTGIFRKQEGQSRDCVTLDPVSKTWRDIECRRNILQRLVGHKEQRSFVCEHESGGNGDVDDNDDDSDIDDDHPSRNGLYPDDENYFADSDTDWSDPEDNDPSSNGVHKSGDFDDDAPSSNGLYPDDENYFADSDTDWSDPEDNDPSSNGVHKSGDFDDDAPSSNGLYPDDENYFADSDTDWSDSDIGISTPADWSDPDDNDPSSNGVYKPGDFKTDNPSSNGVHKSRGFGDGDPSSNGVYKSKGFDPNGPSSNGWYSDDDFGDSDSDSDSDFGDSTPADWSD</sequence>